<name>T1JLC2_STRMM</name>
<evidence type="ECO:0008006" key="3">
    <source>
        <dbReference type="Google" id="ProtNLM"/>
    </source>
</evidence>
<dbReference type="InterPro" id="IPR013783">
    <property type="entry name" value="Ig-like_fold"/>
</dbReference>
<dbReference type="InterPro" id="IPR033305">
    <property type="entry name" value="Hydin-like"/>
</dbReference>
<dbReference type="GO" id="GO:0003341">
    <property type="term" value="P:cilium movement"/>
    <property type="evidence" value="ECO:0007669"/>
    <property type="project" value="TreeGrafter"/>
</dbReference>
<dbReference type="Proteomes" id="UP000014500">
    <property type="component" value="Unassembled WGS sequence"/>
</dbReference>
<reference evidence="2" key="1">
    <citation type="submission" date="2011-05" db="EMBL/GenBank/DDBJ databases">
        <authorList>
            <person name="Richards S.R."/>
            <person name="Qu J."/>
            <person name="Jiang H."/>
            <person name="Jhangiani S.N."/>
            <person name="Agravi P."/>
            <person name="Goodspeed R."/>
            <person name="Gross S."/>
            <person name="Mandapat C."/>
            <person name="Jackson L."/>
            <person name="Mathew T."/>
            <person name="Pu L."/>
            <person name="Thornton R."/>
            <person name="Saada N."/>
            <person name="Wilczek-Boney K.B."/>
            <person name="Lee S."/>
            <person name="Kovar C."/>
            <person name="Wu Y."/>
            <person name="Scherer S.E."/>
            <person name="Worley K.C."/>
            <person name="Muzny D.M."/>
            <person name="Gibbs R."/>
        </authorList>
    </citation>
    <scope>NUCLEOTIDE SEQUENCE</scope>
    <source>
        <strain evidence="2">Brora</strain>
    </source>
</reference>
<dbReference type="AlphaFoldDB" id="T1JLC2"/>
<dbReference type="GO" id="GO:1904158">
    <property type="term" value="P:axonemal central apparatus assembly"/>
    <property type="evidence" value="ECO:0007669"/>
    <property type="project" value="TreeGrafter"/>
</dbReference>
<dbReference type="STRING" id="126957.T1JLC2"/>
<accession>T1JLC2</accession>
<dbReference type="EMBL" id="JH431841">
    <property type="status" value="NOT_ANNOTATED_CDS"/>
    <property type="molecule type" value="Genomic_DNA"/>
</dbReference>
<organism evidence="1 2">
    <name type="scientific">Strigamia maritima</name>
    <name type="common">European centipede</name>
    <name type="synonym">Geophilus maritimus</name>
    <dbReference type="NCBI Taxonomy" id="126957"/>
    <lineage>
        <taxon>Eukaryota</taxon>
        <taxon>Metazoa</taxon>
        <taxon>Ecdysozoa</taxon>
        <taxon>Arthropoda</taxon>
        <taxon>Myriapoda</taxon>
        <taxon>Chilopoda</taxon>
        <taxon>Pleurostigmophora</taxon>
        <taxon>Geophilomorpha</taxon>
        <taxon>Linotaeniidae</taxon>
        <taxon>Strigamia</taxon>
    </lineage>
</organism>
<dbReference type="EnsemblMetazoa" id="SMAR014652-RA">
    <property type="protein sequence ID" value="SMAR014652-PA"/>
    <property type="gene ID" value="SMAR014652"/>
</dbReference>
<evidence type="ECO:0000313" key="2">
    <source>
        <dbReference type="Proteomes" id="UP000014500"/>
    </source>
</evidence>
<proteinExistence type="predicted"/>
<reference evidence="1" key="2">
    <citation type="submission" date="2015-02" db="UniProtKB">
        <authorList>
            <consortium name="EnsemblMetazoa"/>
        </authorList>
    </citation>
    <scope>IDENTIFICATION</scope>
</reference>
<protein>
    <recommendedName>
        <fullName evidence="3">MSP domain-containing protein</fullName>
    </recommendedName>
</protein>
<dbReference type="HOGENOM" id="CLU_875275_0_0_1"/>
<dbReference type="PANTHER" id="PTHR23053:SF0">
    <property type="entry name" value="HYDROCEPHALUS-INDUCING PROTEIN HOMOLOG"/>
    <property type="match status" value="1"/>
</dbReference>
<sequence>MLDTSIDAHFKIYNDGKVDYCYETMFHKYESLLQISLAKTWSNVGDSYIAFNICGEGVLPMVNITKPVCQNDSYCLTFLQLLVGEVQELAFQLKNVSAVSSMITMELFDPDGSFWVVPLSPELKLAITDELIAVKNTNPSSTVLPDAEPALPEKGSTFTLQANETADFAVYFAPLANKMFSASIRFDVWGNFFDNPLLMLMGEGCDSDLVIKVQNDMYADETQDSNCWKQPKRFNFLDLGQCHVNQTYKNTITMINKSPTVARFELAQNDLINFSPQVAHVKEFSRKDVAVIFYCETPIAITQARIECKVEFWDDRKK</sequence>
<dbReference type="GO" id="GO:0005930">
    <property type="term" value="C:axoneme"/>
    <property type="evidence" value="ECO:0007669"/>
    <property type="project" value="TreeGrafter"/>
</dbReference>
<evidence type="ECO:0000313" key="1">
    <source>
        <dbReference type="EnsemblMetazoa" id="SMAR014652-PA"/>
    </source>
</evidence>
<dbReference type="PANTHER" id="PTHR23053">
    <property type="entry name" value="DLEC1 DELETED IN LUNG AND ESOPHAGEAL CANCER 1"/>
    <property type="match status" value="1"/>
</dbReference>
<dbReference type="Gene3D" id="2.60.40.10">
    <property type="entry name" value="Immunoglobulins"/>
    <property type="match status" value="1"/>
</dbReference>
<keyword evidence="2" id="KW-1185">Reference proteome</keyword>